<name>S9THQ2_9TRYP</name>
<evidence type="ECO:0000313" key="1">
    <source>
        <dbReference type="EMBL" id="EPY15868.1"/>
    </source>
</evidence>
<accession>S9THQ2</accession>
<sequence length="72" mass="7956">MQQAALFLLDHSLVRIPSSLEHLQQRKAGMLESNTKKGWGDEFACALACLAPHDQVVDALHKDVDERGGVCR</sequence>
<evidence type="ECO:0000313" key="2">
    <source>
        <dbReference type="Proteomes" id="UP000015354"/>
    </source>
</evidence>
<organism evidence="1 2">
    <name type="scientific">Strigomonas culicis</name>
    <dbReference type="NCBI Taxonomy" id="28005"/>
    <lineage>
        <taxon>Eukaryota</taxon>
        <taxon>Discoba</taxon>
        <taxon>Euglenozoa</taxon>
        <taxon>Kinetoplastea</taxon>
        <taxon>Metakinetoplastina</taxon>
        <taxon>Trypanosomatida</taxon>
        <taxon>Trypanosomatidae</taxon>
        <taxon>Strigomonadinae</taxon>
        <taxon>Strigomonas</taxon>
    </lineage>
</organism>
<protein>
    <submittedName>
        <fullName evidence="1">Uncharacterized protein</fullName>
    </submittedName>
</protein>
<proteinExistence type="predicted"/>
<dbReference type="AlphaFoldDB" id="S9THQ2"/>
<reference evidence="1 2" key="1">
    <citation type="journal article" date="2013" name="PLoS ONE">
        <title>Predicting the Proteins of Angomonas deanei, Strigomonas culicis and Their Respective Endosymbionts Reveals New Aspects of the Trypanosomatidae Family.</title>
        <authorList>
            <person name="Motta M.C."/>
            <person name="Martins A.C."/>
            <person name="de Souza S.S."/>
            <person name="Catta-Preta C.M."/>
            <person name="Silva R."/>
            <person name="Klein C.C."/>
            <person name="de Almeida L.G."/>
            <person name="de Lima Cunha O."/>
            <person name="Ciapina L.P."/>
            <person name="Brocchi M."/>
            <person name="Colabardini A.C."/>
            <person name="de Araujo Lima B."/>
            <person name="Machado C.R."/>
            <person name="de Almeida Soares C.M."/>
            <person name="Probst C.M."/>
            <person name="de Menezes C.B."/>
            <person name="Thompson C.E."/>
            <person name="Bartholomeu D.C."/>
            <person name="Gradia D.F."/>
            <person name="Pavoni D.P."/>
            <person name="Grisard E.C."/>
            <person name="Fantinatti-Garboggini F."/>
            <person name="Marchini F.K."/>
            <person name="Rodrigues-Luiz G.F."/>
            <person name="Wagner G."/>
            <person name="Goldman G.H."/>
            <person name="Fietto J.L."/>
            <person name="Elias M.C."/>
            <person name="Goldman M.H."/>
            <person name="Sagot M.F."/>
            <person name="Pereira M."/>
            <person name="Stoco P.H."/>
            <person name="de Mendonca-Neto R.P."/>
            <person name="Teixeira S.M."/>
            <person name="Maciel T.E."/>
            <person name="de Oliveira Mendes T.A."/>
            <person name="Urmenyi T.P."/>
            <person name="de Souza W."/>
            <person name="Schenkman S."/>
            <person name="de Vasconcelos A.T."/>
        </authorList>
    </citation>
    <scope>NUCLEOTIDE SEQUENCE [LARGE SCALE GENOMIC DNA]</scope>
</reference>
<dbReference type="Proteomes" id="UP000015354">
    <property type="component" value="Unassembled WGS sequence"/>
</dbReference>
<comment type="caution">
    <text evidence="1">The sequence shown here is derived from an EMBL/GenBank/DDBJ whole genome shotgun (WGS) entry which is preliminary data.</text>
</comment>
<keyword evidence="2" id="KW-1185">Reference proteome</keyword>
<gene>
    <name evidence="1" type="ORF">STCU_11705</name>
</gene>
<dbReference type="EMBL" id="ATMH01011688">
    <property type="protein sequence ID" value="EPY15868.1"/>
    <property type="molecule type" value="Genomic_DNA"/>
</dbReference>